<dbReference type="Proteomes" id="UP000002058">
    <property type="component" value="Unassembled WGS sequence"/>
</dbReference>
<dbReference type="Gene3D" id="3.40.50.1360">
    <property type="match status" value="1"/>
</dbReference>
<keyword evidence="5" id="KW-0378">Hydrolase</keyword>
<evidence type="ECO:0000256" key="2">
    <source>
        <dbReference type="ARBA" id="ARBA00004961"/>
    </source>
</evidence>
<accession>C4JVU6</accession>
<evidence type="ECO:0000256" key="4">
    <source>
        <dbReference type="ARBA" id="ARBA00013198"/>
    </source>
</evidence>
<dbReference type="CDD" id="cd01400">
    <property type="entry name" value="6PGL"/>
    <property type="match status" value="1"/>
</dbReference>
<dbReference type="KEGG" id="ure:UREG_06688"/>
<keyword evidence="6" id="KW-0732">Signal</keyword>
<dbReference type="VEuPathDB" id="FungiDB:UREG_06688"/>
<dbReference type="PANTHER" id="PTHR11054">
    <property type="entry name" value="6-PHOSPHOGLUCONOLACTONASE"/>
    <property type="match status" value="1"/>
</dbReference>
<dbReference type="GO" id="GO:0005975">
    <property type="term" value="P:carbohydrate metabolic process"/>
    <property type="evidence" value="ECO:0007669"/>
    <property type="project" value="InterPro"/>
</dbReference>
<dbReference type="STRING" id="336963.C4JVU6"/>
<dbReference type="InterPro" id="IPR037171">
    <property type="entry name" value="NagB/RpiA_transferase-like"/>
</dbReference>
<dbReference type="InParanoid" id="C4JVU6"/>
<dbReference type="FunFam" id="3.40.50.1360:FF:000005">
    <property type="entry name" value="6-phosphogluconolactonase"/>
    <property type="match status" value="1"/>
</dbReference>
<proteinExistence type="inferred from homology"/>
<evidence type="ECO:0000313" key="9">
    <source>
        <dbReference type="EMBL" id="EEP81823.1"/>
    </source>
</evidence>
<evidence type="ECO:0000256" key="6">
    <source>
        <dbReference type="SAM" id="SignalP"/>
    </source>
</evidence>
<feature type="domain" description="Glucosamine/galactosamine-6-phosphate isomerase" evidence="7">
    <location>
        <begin position="272"/>
        <end position="509"/>
    </location>
</feature>
<evidence type="ECO:0000256" key="1">
    <source>
        <dbReference type="ARBA" id="ARBA00000832"/>
    </source>
</evidence>
<dbReference type="GeneID" id="8444095"/>
<reference evidence="10" key="1">
    <citation type="journal article" date="2009" name="Genome Res.">
        <title>Comparative genomic analyses of the human fungal pathogens Coccidioides and their relatives.</title>
        <authorList>
            <person name="Sharpton T.J."/>
            <person name="Stajich J.E."/>
            <person name="Rounsley S.D."/>
            <person name="Gardner M.J."/>
            <person name="Wortman J.R."/>
            <person name="Jordar V.S."/>
            <person name="Maiti R."/>
            <person name="Kodira C.D."/>
            <person name="Neafsey D.E."/>
            <person name="Zeng Q."/>
            <person name="Hung C.-Y."/>
            <person name="McMahan C."/>
            <person name="Muszewska A."/>
            <person name="Grynberg M."/>
            <person name="Mandel M.A."/>
            <person name="Kellner E.M."/>
            <person name="Barker B.M."/>
            <person name="Galgiani J.N."/>
            <person name="Orbach M.J."/>
            <person name="Kirkland T.N."/>
            <person name="Cole G.T."/>
            <person name="Henn M.R."/>
            <person name="Birren B.W."/>
            <person name="Taylor J.W."/>
        </authorList>
    </citation>
    <scope>NUCLEOTIDE SEQUENCE [LARGE SCALE GENOMIC DNA]</scope>
    <source>
        <strain evidence="10">UAMH 1704</strain>
    </source>
</reference>
<keyword evidence="10" id="KW-1185">Reference proteome</keyword>
<dbReference type="InterPro" id="IPR006148">
    <property type="entry name" value="Glc/Gal-6P_isomerase"/>
</dbReference>
<name>C4JVU6_UNCRE</name>
<dbReference type="InterPro" id="IPR039104">
    <property type="entry name" value="6PGL"/>
</dbReference>
<sequence length="527" mass="57731">MFLTSILPLVLSAIPLYSAAPAPAAAPTPPNIPSASAARTALAGLTVAPQGPQDGYSRSLFPHWITIEGACNTRETVLNRDGTDLTIDDNCYPVRGNWYSPFDGARWTQASDVDIDHVVPLSNAWKSGARDWTTAKRRGFANDLVNPQLIAVTDNVNQEKGDKGPEDWRPPLLCGSRGMPFADAYTPGSYHCTYSRMWIKPHVVCILDQPRSPPFPKQTPSINISVLVELDASSFSRCKEPPQFFDYAFSSIQVATQSTMPGAGPHLYSFDTTEDLALRLRKYLLQSQNAAIKRHNVFRVAVSGGSLPAILAKAVTSTTDQDAGDENTFHLSAWDIFFADERVVPLDHPDSNYNLLKTEFIDKFSPSLGTPKVHPIDTSHLDDEDPQETADLYQEDLMRSFAAKDSVRLPVFDLILLGCGPDGHTCSLFPGHELLSETAAWVAPIADSPKPPPKRITLTLPVVTHGLRIAFVATGEGKRDVMRQIFDTDEGKKLPCGLVNEMGGEKVTWFTDTKATEGVVFPRRGSL</sequence>
<protein>
    <recommendedName>
        <fullName evidence="4">6-phosphogluconolactonase</fullName>
        <ecNumber evidence="4">3.1.1.31</ecNumber>
    </recommendedName>
</protein>
<organism evidence="9 10">
    <name type="scientific">Uncinocarpus reesii (strain UAMH 1704)</name>
    <dbReference type="NCBI Taxonomy" id="336963"/>
    <lineage>
        <taxon>Eukaryota</taxon>
        <taxon>Fungi</taxon>
        <taxon>Dikarya</taxon>
        <taxon>Ascomycota</taxon>
        <taxon>Pezizomycotina</taxon>
        <taxon>Eurotiomycetes</taxon>
        <taxon>Eurotiomycetidae</taxon>
        <taxon>Onygenales</taxon>
        <taxon>Onygenaceae</taxon>
        <taxon>Uncinocarpus</taxon>
    </lineage>
</organism>
<comment type="similarity">
    <text evidence="3">Belongs to the glucosamine/galactosamine-6-phosphate isomerase family. 6-phosphogluconolactonase subfamily.</text>
</comment>
<dbReference type="Pfam" id="PF01182">
    <property type="entry name" value="Glucosamine_iso"/>
    <property type="match status" value="1"/>
</dbReference>
<dbReference type="PANTHER" id="PTHR11054:SF0">
    <property type="entry name" value="6-PHOSPHOGLUCONOLACTONASE"/>
    <property type="match status" value="1"/>
</dbReference>
<feature type="chain" id="PRO_5002939530" description="6-phosphogluconolactonase" evidence="6">
    <location>
        <begin position="20"/>
        <end position="527"/>
    </location>
</feature>
<dbReference type="AlphaFoldDB" id="C4JVU6"/>
<dbReference type="EMBL" id="CH476618">
    <property type="protein sequence ID" value="EEP81823.1"/>
    <property type="molecule type" value="Genomic_DNA"/>
</dbReference>
<dbReference type="EC" id="3.1.1.31" evidence="4"/>
<dbReference type="GO" id="GO:0006098">
    <property type="term" value="P:pentose-phosphate shunt"/>
    <property type="evidence" value="ECO:0007669"/>
    <property type="project" value="InterPro"/>
</dbReference>
<dbReference type="Pfam" id="PF07510">
    <property type="entry name" value="GmrSD_C"/>
    <property type="match status" value="1"/>
</dbReference>
<feature type="domain" description="GmrSD restriction endonucleases C-terminal" evidence="8">
    <location>
        <begin position="110"/>
        <end position="159"/>
    </location>
</feature>
<feature type="signal peptide" evidence="6">
    <location>
        <begin position="1"/>
        <end position="19"/>
    </location>
</feature>
<evidence type="ECO:0000256" key="3">
    <source>
        <dbReference type="ARBA" id="ARBA00010662"/>
    </source>
</evidence>
<evidence type="ECO:0000259" key="7">
    <source>
        <dbReference type="Pfam" id="PF01182"/>
    </source>
</evidence>
<dbReference type="NCBIfam" id="TIGR01198">
    <property type="entry name" value="pgl"/>
    <property type="match status" value="1"/>
</dbReference>
<evidence type="ECO:0000259" key="8">
    <source>
        <dbReference type="Pfam" id="PF07510"/>
    </source>
</evidence>
<dbReference type="InterPro" id="IPR005900">
    <property type="entry name" value="6-phosphogluconolactonase_DevB"/>
</dbReference>
<dbReference type="SUPFAM" id="SSF100950">
    <property type="entry name" value="NagB/RpiA/CoA transferase-like"/>
    <property type="match status" value="1"/>
</dbReference>
<evidence type="ECO:0000256" key="5">
    <source>
        <dbReference type="ARBA" id="ARBA00022801"/>
    </source>
</evidence>
<dbReference type="GO" id="GO:0017057">
    <property type="term" value="F:6-phosphogluconolactonase activity"/>
    <property type="evidence" value="ECO:0007669"/>
    <property type="project" value="UniProtKB-EC"/>
</dbReference>
<dbReference type="eggNOG" id="KOG3147">
    <property type="taxonomic scope" value="Eukaryota"/>
</dbReference>
<gene>
    <name evidence="9" type="ORF">UREG_06688</name>
</gene>
<dbReference type="RefSeq" id="XP_002583721.1">
    <property type="nucleotide sequence ID" value="XM_002583675.1"/>
</dbReference>
<dbReference type="HOGENOM" id="CLU_516994_0_0_1"/>
<dbReference type="InterPro" id="IPR011089">
    <property type="entry name" value="GmrSD_C"/>
</dbReference>
<comment type="catalytic activity">
    <reaction evidence="1">
        <text>6-phospho-D-glucono-1,5-lactone + H2O = 6-phospho-D-gluconate + H(+)</text>
        <dbReference type="Rhea" id="RHEA:12556"/>
        <dbReference type="ChEBI" id="CHEBI:15377"/>
        <dbReference type="ChEBI" id="CHEBI:15378"/>
        <dbReference type="ChEBI" id="CHEBI:57955"/>
        <dbReference type="ChEBI" id="CHEBI:58759"/>
        <dbReference type="EC" id="3.1.1.31"/>
    </reaction>
</comment>
<comment type="pathway">
    <text evidence="2">Carbohydrate degradation; pentose phosphate pathway; D-ribulose 5-phosphate from D-glucose 6-phosphate (oxidative stage): step 2/3.</text>
</comment>
<evidence type="ECO:0000313" key="10">
    <source>
        <dbReference type="Proteomes" id="UP000002058"/>
    </source>
</evidence>
<dbReference type="OrthoDB" id="432544at2759"/>